<dbReference type="NCBIfam" id="NF002937">
    <property type="entry name" value="PRK03584.1"/>
    <property type="match status" value="1"/>
</dbReference>
<evidence type="ECO:0000256" key="3">
    <source>
        <dbReference type="ARBA" id="ARBA00022741"/>
    </source>
</evidence>
<feature type="domain" description="AMP-dependent synthetase/ligase" evidence="5">
    <location>
        <begin position="99"/>
        <end position="473"/>
    </location>
</feature>
<sequence>MTTAPRLLWEPPAELRENCTMRAFMRWLEQRHGLHFTDYDSLYRWSVEELEAFWAALWEYYQIKSYTPYTAVLSSREMPGARWFTGAQINYAEHAFRHATPDRPAVIVASERHAPTPLSWEALRAQTAALAQTLRNAGVGPGDRVVAYVPNTPHALIGCLATASLGAIWSSCSPDFGSPSVIDRFSQIAPKVLIAIDGYQYGGKPFDRRAEVAAIQAALPSVELTIFISYLDPAAEPTGLRGPLLRWEEAVQTPAELTFTPVEFNAPLWVLYSSGTTGLPKPIVHSQGGILLEHIKSLDLHFDMRPGDPFFWYTTTGWMMWNFLIGGLLVGAIPILYDGSPAYPDMGVLWRLAEQTKMRYFGTSAGYIIALMKSGIEPGAQFDLSSIKSIGSTGSPLPPEGFEWVYDHIKRDVWLVSYSGGTDVCSGFVGGCPLLPVYSGEIQCRILGCKAEAYDTDGHSVIGVMGELVITVPMPSMPIYFWNDPDNARYKASYFEHYPGVWRHGDWIVINERGGIVIYGRSDSTINRQGIRMGTSEIYRAVETIPEVLDSLVIDLEGLGGRSYMPLFVVLREGVTLDDALRQRIKHAIRTALSPRHVPDDIFQIAAVPLTLSGKKLEVPVKKILMGVPVERAANPDSLRNPESLQFFVDLARVLAETANRGSG</sequence>
<evidence type="ECO:0000256" key="4">
    <source>
        <dbReference type="ARBA" id="ARBA00022840"/>
    </source>
</evidence>
<evidence type="ECO:0000259" key="6">
    <source>
        <dbReference type="Pfam" id="PF16177"/>
    </source>
</evidence>
<dbReference type="STRING" id="1707952.A6A03_03660"/>
<keyword evidence="4" id="KW-0067">ATP-binding</keyword>
<dbReference type="InterPro" id="IPR045851">
    <property type="entry name" value="AMP-bd_C_sf"/>
</dbReference>
<dbReference type="SUPFAM" id="SSF56801">
    <property type="entry name" value="Acetyl-CoA synthetase-like"/>
    <property type="match status" value="1"/>
</dbReference>
<keyword evidence="2" id="KW-0436">Ligase</keyword>
<dbReference type="GO" id="GO:0006629">
    <property type="term" value="P:lipid metabolic process"/>
    <property type="evidence" value="ECO:0007669"/>
    <property type="project" value="InterPro"/>
</dbReference>
<keyword evidence="8" id="KW-1185">Reference proteome</keyword>
<proteinExistence type="inferred from homology"/>
<dbReference type="PANTHER" id="PTHR42921:SF1">
    <property type="entry name" value="ACETOACETYL-COA SYNTHETASE"/>
    <property type="match status" value="1"/>
</dbReference>
<evidence type="ECO:0000256" key="1">
    <source>
        <dbReference type="ARBA" id="ARBA00006432"/>
    </source>
</evidence>
<protein>
    <submittedName>
        <fullName evidence="7">Acetoacetyl-CoA synthetase</fullName>
    </submittedName>
</protein>
<dbReference type="InterPro" id="IPR005914">
    <property type="entry name" value="Acac_CoA_synth"/>
</dbReference>
<dbReference type="InterPro" id="IPR042099">
    <property type="entry name" value="ANL_N_sf"/>
</dbReference>
<evidence type="ECO:0000313" key="8">
    <source>
        <dbReference type="Proteomes" id="UP000078287"/>
    </source>
</evidence>
<dbReference type="RefSeq" id="WP_066790295.1">
    <property type="nucleotide sequence ID" value="NZ_LWQS01000082.1"/>
</dbReference>
<dbReference type="AlphaFoldDB" id="A0A178M611"/>
<evidence type="ECO:0000259" key="5">
    <source>
        <dbReference type="Pfam" id="PF00501"/>
    </source>
</evidence>
<dbReference type="EMBL" id="LWQS01000082">
    <property type="protein sequence ID" value="OAN42824.1"/>
    <property type="molecule type" value="Genomic_DNA"/>
</dbReference>
<dbReference type="OrthoDB" id="9778383at2"/>
<dbReference type="Pfam" id="PF00501">
    <property type="entry name" value="AMP-binding"/>
    <property type="match status" value="1"/>
</dbReference>
<reference evidence="7 8" key="1">
    <citation type="submission" date="2016-04" db="EMBL/GenBank/DDBJ databases">
        <title>Chloroflexus islandicus sp. nov., a thermophilic filamentous anoxygenic phototrophic bacterium from geyser Strokkur (Iceland).</title>
        <authorList>
            <person name="Gaisin V.A."/>
            <person name="Kalashnikov A.M."/>
            <person name="Sukhacheva M.V."/>
            <person name="Grouzdev D.S."/>
            <person name="Ivanov T.M."/>
            <person name="Kuznetsov B."/>
            <person name="Gorlenko V.M."/>
        </authorList>
    </citation>
    <scope>NUCLEOTIDE SEQUENCE [LARGE SCALE GENOMIC DNA]</scope>
    <source>
        <strain evidence="8">isl-2</strain>
    </source>
</reference>
<dbReference type="PANTHER" id="PTHR42921">
    <property type="entry name" value="ACETOACETYL-COA SYNTHETASE"/>
    <property type="match status" value="1"/>
</dbReference>
<organism evidence="7 8">
    <name type="scientific">Chloroflexus islandicus</name>
    <dbReference type="NCBI Taxonomy" id="1707952"/>
    <lineage>
        <taxon>Bacteria</taxon>
        <taxon>Bacillati</taxon>
        <taxon>Chloroflexota</taxon>
        <taxon>Chloroflexia</taxon>
        <taxon>Chloroflexales</taxon>
        <taxon>Chloroflexineae</taxon>
        <taxon>Chloroflexaceae</taxon>
        <taxon>Chloroflexus</taxon>
    </lineage>
</organism>
<evidence type="ECO:0000313" key="7">
    <source>
        <dbReference type="EMBL" id="OAN42824.1"/>
    </source>
</evidence>
<dbReference type="InterPro" id="IPR020845">
    <property type="entry name" value="AMP-binding_CS"/>
</dbReference>
<feature type="domain" description="Acetyl-coenzyme A synthetase N-terminal" evidence="6">
    <location>
        <begin position="39"/>
        <end position="95"/>
    </location>
</feature>
<dbReference type="Proteomes" id="UP000078287">
    <property type="component" value="Unassembled WGS sequence"/>
</dbReference>
<dbReference type="GO" id="GO:0005524">
    <property type="term" value="F:ATP binding"/>
    <property type="evidence" value="ECO:0007669"/>
    <property type="project" value="UniProtKB-KW"/>
</dbReference>
<dbReference type="Pfam" id="PF16177">
    <property type="entry name" value="ACAS_N"/>
    <property type="match status" value="1"/>
</dbReference>
<comment type="caution">
    <text evidence="7">The sequence shown here is derived from an EMBL/GenBank/DDBJ whole genome shotgun (WGS) entry which is preliminary data.</text>
</comment>
<dbReference type="NCBIfam" id="TIGR01217">
    <property type="entry name" value="ac_ac_CoA_syn"/>
    <property type="match status" value="1"/>
</dbReference>
<dbReference type="PROSITE" id="PS00455">
    <property type="entry name" value="AMP_BINDING"/>
    <property type="match status" value="1"/>
</dbReference>
<name>A0A178M611_9CHLR</name>
<dbReference type="GO" id="GO:0030729">
    <property type="term" value="F:acetoacetate-CoA ligase activity"/>
    <property type="evidence" value="ECO:0007669"/>
    <property type="project" value="InterPro"/>
</dbReference>
<evidence type="ECO:0000256" key="2">
    <source>
        <dbReference type="ARBA" id="ARBA00022598"/>
    </source>
</evidence>
<gene>
    <name evidence="7" type="ORF">A6A03_03660</name>
</gene>
<dbReference type="Gene3D" id="3.40.50.12780">
    <property type="entry name" value="N-terminal domain of ligase-like"/>
    <property type="match status" value="1"/>
</dbReference>
<dbReference type="InterPro" id="IPR032387">
    <property type="entry name" value="ACAS_N"/>
</dbReference>
<keyword evidence="3" id="KW-0547">Nucleotide-binding</keyword>
<dbReference type="CDD" id="cd05943">
    <property type="entry name" value="AACS"/>
    <property type="match status" value="1"/>
</dbReference>
<accession>A0A178M611</accession>
<dbReference type="InterPro" id="IPR000873">
    <property type="entry name" value="AMP-dep_synth/lig_dom"/>
</dbReference>
<comment type="similarity">
    <text evidence="1">Belongs to the ATP-dependent AMP-binding enzyme family.</text>
</comment>
<dbReference type="Gene3D" id="3.30.300.30">
    <property type="match status" value="1"/>
</dbReference>